<keyword evidence="1" id="KW-0677">Repeat</keyword>
<reference evidence="6 7" key="1">
    <citation type="submission" date="2025-04" db="UniProtKB">
        <authorList>
            <consortium name="RefSeq"/>
        </authorList>
    </citation>
    <scope>IDENTIFICATION</scope>
</reference>
<feature type="domain" description="HTH OST-type" evidence="4">
    <location>
        <begin position="1153"/>
        <end position="1226"/>
    </location>
</feature>
<dbReference type="Proteomes" id="UP000694920">
    <property type="component" value="Unplaced"/>
</dbReference>
<dbReference type="Gene3D" id="3.30.420.610">
    <property type="entry name" value="LOTUS domain-like"/>
    <property type="match status" value="4"/>
</dbReference>
<sequence length="1694" mass="189605">MAVRNFFVRFCAESDDEIEGLNEKLLELLSTLKSSQPVNQLEVHSTQAASATSTENDTDTQLEYRGMATPPSFRRYHYDCSFLHCGSPVNSGSLSNCLPPIGVFWDIENCQVPKGRSAVAVTQVIREKFFSGYREAEFIVVCDVYKENKQVIQELNDAQVNLIHVASSCKNAADEKLRQSIRRFADTHGSPAAIILISGDIDFAADLSDLRHRKKIHVILLHKEHTSEALILCANEHYNFMELMEPLPSRNPTKVAENFDLLVYNLPKDKDVVAIKRRLKQLSSNSGGRVIGVYSNSATVRFTSHDCAIRAQKRMDGEHVFGSEIFVRFPKNKEAYPGKIRGSSLAREYTASDSEAAAGSPRPMYSASSSIGGARSLPVTPHYHSLSPVVGGYSGWSGVHCTPVTASAGMIQPPPVCISRNCSNTNDGTFSRSYNELPRSQSPVVWPVTGPQQFARFWDEQYGNDRAKNLGKRSQASQGRDNGVSHDNRGGSRTPDGLRGIRRSHSSLSHSSDWNNPRSNYFPAPPNFSGNGYGQSHSFKRRSPSPMYSIQGRDNQWNGQNQQPGTQRRTPSPYDCTILQSMGHQTSRTSPYYQSDPENEEVEKFFNPINNRNGNNAANGSYTPIELQVTNLDQNIDPKEMKRILSSIFMEHVMVLHVSVFMQSDGNFAANVKVPSLPEAQYAISQLHRRKVGYKRILISYAHTGGPNPQLVRSHIVMLLQEVPGHKLPLFKLREMYESRFMISISVSELYKMKDVCIITEDPDGRMVSLNPDHRNTPSPCFSNNTQDGNFDFPYCIIHTQKPWSDKGWAEQEMASLPNVKISLSVLATRIHQLLISHNGSLPLPSLSNCYEAEFKESLDIDKNGVPLEHLVSCLQSIDLKQGVGSVKHIVRVGSKGNDDSHEENKCVSPPLANQLALFSRELVDLLKTAPHCQLLFNRFIPAYHHHFGRQCRVADYGFTKLIDLLEALTHTVQVMGEGDKRVVTLSHRAQVRRFTSDLLRVLKAQASKQVALSEFPSVYSRVIGKPWDVVDYGVCEIGDILSEVSENTVVVTNFNGDDKMIAIPKREQTPEEIERTKQFAIEVIELLRHAPQCRMLFNKFVPSYHHHFGHQCRVSDYGFTKLIELFEAIPNIVRIEEINGGERRIVLTEKEGLRVLGEQISKLVSRSRNGLSVTSISQAFLRQFGYALRPELFDCNSMLQLIEKLSATVKVIRTAAGPVVQSVDKSHLQELALQCRRILMDQPDHRVSVKEFERFYSQYYAHSCNLDEVEKELTGIVKFTIANGERFIQLTPLYCFACNLYQVMIRHGGSLNMSQFESAYLAVIGSAVRAAKYGFPTLSALLRALPCTVIIKDTRNKKKIMHLNKKLATVGIPLPSTFSSTSPYRDTDSSNESFESDTSSRANASNASITSEERNKWPAQSASSQNTWKQKEDTDVWEKKEETDWSNMPNTATSNKWPVLESSGECFLKSLVRAPVICKELPVPPPSPPKPDSFVAEETSKQKPWNSSVWSSPPNYVYSQHEHATNVDVPAFTLPQWNQMPGEDILSNLLSPTKNLLPAAANPLNPRTSPYFSSNRNLVVAPHPSELPLPSMSLTPKKIGLAVDNKGGTPIVKDDVSKITDTNAKPIEVPAAFQEENSTDHDANRVDSTPTKRFFIKLSILRETSSSCPVQPANRLVSESIEEAYEYQENFKA</sequence>
<dbReference type="InterPro" id="IPR041966">
    <property type="entry name" value="LOTUS-like"/>
</dbReference>
<organism evidence="5 6">
    <name type="scientific">Cephus cinctus</name>
    <name type="common">Wheat stem sawfly</name>
    <dbReference type="NCBI Taxonomy" id="211228"/>
    <lineage>
        <taxon>Eukaryota</taxon>
        <taxon>Metazoa</taxon>
        <taxon>Ecdysozoa</taxon>
        <taxon>Arthropoda</taxon>
        <taxon>Hexapoda</taxon>
        <taxon>Insecta</taxon>
        <taxon>Pterygota</taxon>
        <taxon>Neoptera</taxon>
        <taxon>Endopterygota</taxon>
        <taxon>Hymenoptera</taxon>
        <taxon>Cephoidea</taxon>
        <taxon>Cephidae</taxon>
        <taxon>Cephus</taxon>
    </lineage>
</organism>
<dbReference type="RefSeq" id="XP_024937673.1">
    <property type="nucleotide sequence ID" value="XM_025081905.1"/>
</dbReference>
<feature type="compositionally biased region" description="Polar residues" evidence="3">
    <location>
        <begin position="1402"/>
        <end position="1411"/>
    </location>
</feature>
<dbReference type="InterPro" id="IPR024768">
    <property type="entry name" value="Marf1"/>
</dbReference>
<feature type="region of interest" description="Disordered" evidence="3">
    <location>
        <begin position="1381"/>
        <end position="1451"/>
    </location>
</feature>
<evidence type="ECO:0000313" key="6">
    <source>
        <dbReference type="RefSeq" id="XP_024937673.1"/>
    </source>
</evidence>
<evidence type="ECO:0000256" key="3">
    <source>
        <dbReference type="SAM" id="MobiDB-lite"/>
    </source>
</evidence>
<feature type="domain" description="HTH OST-type" evidence="4">
    <location>
        <begin position="1076"/>
        <end position="1150"/>
    </location>
</feature>
<dbReference type="InterPro" id="IPR025605">
    <property type="entry name" value="OST-HTH/LOTUS_dom"/>
</dbReference>
<dbReference type="GO" id="GO:0004540">
    <property type="term" value="F:RNA nuclease activity"/>
    <property type="evidence" value="ECO:0007669"/>
    <property type="project" value="InterPro"/>
</dbReference>
<name>A0AAJ7RB70_CEPCN</name>
<feature type="compositionally biased region" description="Polar residues" evidence="3">
    <location>
        <begin position="1419"/>
        <end position="1429"/>
    </location>
</feature>
<dbReference type="GO" id="GO:0003723">
    <property type="term" value="F:RNA binding"/>
    <property type="evidence" value="ECO:0007669"/>
    <property type="project" value="UniProtKB-KW"/>
</dbReference>
<feature type="domain" description="HTH OST-type" evidence="4">
    <location>
        <begin position="991"/>
        <end position="1066"/>
    </location>
</feature>
<feature type="compositionally biased region" description="Polar residues" evidence="3">
    <location>
        <begin position="546"/>
        <end position="570"/>
    </location>
</feature>
<dbReference type="GO" id="GO:0010468">
    <property type="term" value="P:regulation of gene expression"/>
    <property type="evidence" value="ECO:0007669"/>
    <property type="project" value="InterPro"/>
</dbReference>
<evidence type="ECO:0000259" key="4">
    <source>
        <dbReference type="PROSITE" id="PS51644"/>
    </source>
</evidence>
<dbReference type="InterPro" id="IPR034191">
    <property type="entry name" value="MARF1_RRM2"/>
</dbReference>
<dbReference type="Gene3D" id="3.40.50.1010">
    <property type="entry name" value="5'-nuclease"/>
    <property type="match status" value="1"/>
</dbReference>
<dbReference type="RefSeq" id="XP_024937674.1">
    <property type="nucleotide sequence ID" value="XM_025081906.1"/>
</dbReference>
<dbReference type="InterPro" id="IPR021139">
    <property type="entry name" value="NYN"/>
</dbReference>
<feature type="region of interest" description="Disordered" evidence="3">
    <location>
        <begin position="468"/>
        <end position="574"/>
    </location>
</feature>
<dbReference type="InterPro" id="IPR012677">
    <property type="entry name" value="Nucleotide-bd_a/b_plait_sf"/>
</dbReference>
<dbReference type="GO" id="GO:1905762">
    <property type="term" value="F:CCR4-NOT complex binding"/>
    <property type="evidence" value="ECO:0007669"/>
    <property type="project" value="TreeGrafter"/>
</dbReference>
<dbReference type="Gene3D" id="3.30.70.330">
    <property type="match status" value="2"/>
</dbReference>
<evidence type="ECO:0000313" key="7">
    <source>
        <dbReference type="RefSeq" id="XP_024937674.1"/>
    </source>
</evidence>
<feature type="domain" description="HTH OST-type" evidence="4">
    <location>
        <begin position="1293"/>
        <end position="1366"/>
    </location>
</feature>
<dbReference type="CDD" id="cd08824">
    <property type="entry name" value="LOTUS"/>
    <property type="match status" value="1"/>
</dbReference>
<dbReference type="InterPro" id="IPR034189">
    <property type="entry name" value="MARF1_RRM1"/>
</dbReference>
<dbReference type="GO" id="GO:0005777">
    <property type="term" value="C:peroxisome"/>
    <property type="evidence" value="ECO:0007669"/>
    <property type="project" value="InterPro"/>
</dbReference>
<keyword evidence="2" id="KW-0694">RNA-binding</keyword>
<dbReference type="Pfam" id="PF19687">
    <property type="entry name" value="MARF1_LOTUS"/>
    <property type="match status" value="1"/>
</dbReference>
<feature type="compositionally biased region" description="Basic and acidic residues" evidence="3">
    <location>
        <begin position="1430"/>
        <end position="1444"/>
    </location>
</feature>
<proteinExistence type="predicted"/>
<dbReference type="GeneID" id="107264634"/>
<dbReference type="SUPFAM" id="SSF54928">
    <property type="entry name" value="RNA-binding domain, RBD"/>
    <property type="match status" value="2"/>
</dbReference>
<dbReference type="CDD" id="cd12256">
    <property type="entry name" value="RRM2_LKAP"/>
    <property type="match status" value="1"/>
</dbReference>
<dbReference type="PROSITE" id="PS51644">
    <property type="entry name" value="HTH_OST"/>
    <property type="match status" value="6"/>
</dbReference>
<dbReference type="PANTHER" id="PTHR14379:SF3">
    <property type="entry name" value="MEIOSIS REGULATOR AND MRNA STABILITY FACTOR 1"/>
    <property type="match status" value="1"/>
</dbReference>
<accession>A0AAJ7RB70</accession>
<feature type="domain" description="HTH OST-type" evidence="4">
    <location>
        <begin position="915"/>
        <end position="989"/>
    </location>
</feature>
<dbReference type="PANTHER" id="PTHR14379">
    <property type="entry name" value="LIMKAIN B LKAP"/>
    <property type="match status" value="1"/>
</dbReference>
<feature type="domain" description="HTH OST-type" evidence="4">
    <location>
        <begin position="823"/>
        <end position="894"/>
    </location>
</feature>
<dbReference type="Pfam" id="PF12872">
    <property type="entry name" value="OST-HTH"/>
    <property type="match status" value="4"/>
</dbReference>
<evidence type="ECO:0000256" key="2">
    <source>
        <dbReference type="ARBA" id="ARBA00022884"/>
    </source>
</evidence>
<dbReference type="CDD" id="cd09980">
    <property type="entry name" value="LOTUS_4_Limkain_b1"/>
    <property type="match status" value="1"/>
</dbReference>
<feature type="region of interest" description="Disordered" evidence="3">
    <location>
        <begin position="1484"/>
        <end position="1510"/>
    </location>
</feature>
<dbReference type="CDD" id="cd09981">
    <property type="entry name" value="LOTUS_5_Limkain_b1"/>
    <property type="match status" value="1"/>
</dbReference>
<dbReference type="Pfam" id="PF11608">
    <property type="entry name" value="RRM_MARF1"/>
    <property type="match status" value="1"/>
</dbReference>
<dbReference type="CTD" id="9665"/>
<feature type="compositionally biased region" description="Low complexity" evidence="3">
    <location>
        <begin position="1391"/>
        <end position="1401"/>
    </location>
</feature>
<evidence type="ECO:0000313" key="5">
    <source>
        <dbReference type="Proteomes" id="UP000694920"/>
    </source>
</evidence>
<keyword evidence="5" id="KW-1185">Reference proteome</keyword>
<gene>
    <name evidence="6 7" type="primary">LOC107264634</name>
</gene>
<evidence type="ECO:0000256" key="1">
    <source>
        <dbReference type="ARBA" id="ARBA00022737"/>
    </source>
</evidence>
<dbReference type="InterPro" id="IPR035979">
    <property type="entry name" value="RBD_domain_sf"/>
</dbReference>
<feature type="compositionally biased region" description="Polar residues" evidence="3">
    <location>
        <begin position="528"/>
        <end position="537"/>
    </location>
</feature>
<protein>
    <submittedName>
        <fullName evidence="6 7">Meiosis regulator and mRNA stability factor 1 isoform X1</fullName>
    </submittedName>
</protein>
<dbReference type="CDD" id="cd10910">
    <property type="entry name" value="PIN_limkain_b1_N_like"/>
    <property type="match status" value="1"/>
</dbReference>
<dbReference type="CDD" id="cd09979">
    <property type="entry name" value="LOTUS_3_Limkain_b1"/>
    <property type="match status" value="1"/>
</dbReference>
<dbReference type="InterPro" id="IPR045602">
    <property type="entry name" value="MARF1_LOTUS"/>
</dbReference>
<dbReference type="Pfam" id="PF01936">
    <property type="entry name" value="NYN"/>
    <property type="match status" value="1"/>
</dbReference>